<keyword evidence="1" id="KW-0472">Membrane</keyword>
<accession>A0AAE0IZ90</accession>
<keyword evidence="3" id="KW-1185">Reference proteome</keyword>
<organism evidence="2 3">
    <name type="scientific">Cercophora scortea</name>
    <dbReference type="NCBI Taxonomy" id="314031"/>
    <lineage>
        <taxon>Eukaryota</taxon>
        <taxon>Fungi</taxon>
        <taxon>Dikarya</taxon>
        <taxon>Ascomycota</taxon>
        <taxon>Pezizomycotina</taxon>
        <taxon>Sordariomycetes</taxon>
        <taxon>Sordariomycetidae</taxon>
        <taxon>Sordariales</taxon>
        <taxon>Lasiosphaeriaceae</taxon>
        <taxon>Cercophora</taxon>
    </lineage>
</organism>
<reference evidence="2" key="1">
    <citation type="journal article" date="2023" name="Mol. Phylogenet. Evol.">
        <title>Genome-scale phylogeny and comparative genomics of the fungal order Sordariales.</title>
        <authorList>
            <person name="Hensen N."/>
            <person name="Bonometti L."/>
            <person name="Westerberg I."/>
            <person name="Brannstrom I.O."/>
            <person name="Guillou S."/>
            <person name="Cros-Aarteil S."/>
            <person name="Calhoun S."/>
            <person name="Haridas S."/>
            <person name="Kuo A."/>
            <person name="Mondo S."/>
            <person name="Pangilinan J."/>
            <person name="Riley R."/>
            <person name="LaButti K."/>
            <person name="Andreopoulos B."/>
            <person name="Lipzen A."/>
            <person name="Chen C."/>
            <person name="Yan M."/>
            <person name="Daum C."/>
            <person name="Ng V."/>
            <person name="Clum A."/>
            <person name="Steindorff A."/>
            <person name="Ohm R.A."/>
            <person name="Martin F."/>
            <person name="Silar P."/>
            <person name="Natvig D.O."/>
            <person name="Lalanne C."/>
            <person name="Gautier V."/>
            <person name="Ament-Velasquez S.L."/>
            <person name="Kruys A."/>
            <person name="Hutchinson M.I."/>
            <person name="Powell A.J."/>
            <person name="Barry K."/>
            <person name="Miller A.N."/>
            <person name="Grigoriev I.V."/>
            <person name="Debuchy R."/>
            <person name="Gladieux P."/>
            <person name="Hiltunen Thoren M."/>
            <person name="Johannesson H."/>
        </authorList>
    </citation>
    <scope>NUCLEOTIDE SEQUENCE</scope>
    <source>
        <strain evidence="2">SMH4131-1</strain>
    </source>
</reference>
<evidence type="ECO:0000313" key="3">
    <source>
        <dbReference type="Proteomes" id="UP001286456"/>
    </source>
</evidence>
<reference evidence="2" key="2">
    <citation type="submission" date="2023-06" db="EMBL/GenBank/DDBJ databases">
        <authorList>
            <consortium name="Lawrence Berkeley National Laboratory"/>
            <person name="Haridas S."/>
            <person name="Hensen N."/>
            <person name="Bonometti L."/>
            <person name="Westerberg I."/>
            <person name="Brannstrom I.O."/>
            <person name="Guillou S."/>
            <person name="Cros-Aarteil S."/>
            <person name="Calhoun S."/>
            <person name="Kuo A."/>
            <person name="Mondo S."/>
            <person name="Pangilinan J."/>
            <person name="Riley R."/>
            <person name="Labutti K."/>
            <person name="Andreopoulos B."/>
            <person name="Lipzen A."/>
            <person name="Chen C."/>
            <person name="Yanf M."/>
            <person name="Daum C."/>
            <person name="Ng V."/>
            <person name="Clum A."/>
            <person name="Steindorff A."/>
            <person name="Ohm R."/>
            <person name="Martin F."/>
            <person name="Silar P."/>
            <person name="Natvig D."/>
            <person name="Lalanne C."/>
            <person name="Gautier V."/>
            <person name="Ament-Velasquez S.L."/>
            <person name="Kruys A."/>
            <person name="Hutchinson M.I."/>
            <person name="Powell A.J."/>
            <person name="Barry K."/>
            <person name="Miller A.N."/>
            <person name="Grigoriev I.V."/>
            <person name="Debuchy R."/>
            <person name="Gladieux P."/>
            <person name="Thoren M.H."/>
            <person name="Johannesson H."/>
        </authorList>
    </citation>
    <scope>NUCLEOTIDE SEQUENCE</scope>
    <source>
        <strain evidence="2">SMH4131-1</strain>
    </source>
</reference>
<dbReference type="AlphaFoldDB" id="A0AAE0IZ90"/>
<dbReference type="Proteomes" id="UP001286456">
    <property type="component" value="Unassembled WGS sequence"/>
</dbReference>
<sequence length="137" mass="15628">MSVGLLVQNCLDGALLYPYWWRFWCVQGLIYVAASRNRFPAGPFTPKNRFVVVGWSCSVFLSLFVVKYVYRAGRSWKCLGGMWACVQHRHVEKLDRGRVVYSTTKLGGLRIYYRRSVSCSYCSFSCSLCPGAANVAW</sequence>
<keyword evidence="1" id="KW-1133">Transmembrane helix</keyword>
<gene>
    <name evidence="2" type="ORF">B0T19DRAFT_417660</name>
</gene>
<dbReference type="EMBL" id="JAUEPO010000002">
    <property type="protein sequence ID" value="KAK3333291.1"/>
    <property type="molecule type" value="Genomic_DNA"/>
</dbReference>
<keyword evidence="1" id="KW-0812">Transmembrane</keyword>
<name>A0AAE0IZ90_9PEZI</name>
<protein>
    <recommendedName>
        <fullName evidence="4">Transmembrane protein</fullName>
    </recommendedName>
</protein>
<evidence type="ECO:0008006" key="4">
    <source>
        <dbReference type="Google" id="ProtNLM"/>
    </source>
</evidence>
<proteinExistence type="predicted"/>
<feature type="transmembrane region" description="Helical" evidence="1">
    <location>
        <begin position="50"/>
        <end position="70"/>
    </location>
</feature>
<evidence type="ECO:0000313" key="2">
    <source>
        <dbReference type="EMBL" id="KAK3333291.1"/>
    </source>
</evidence>
<comment type="caution">
    <text evidence="2">The sequence shown here is derived from an EMBL/GenBank/DDBJ whole genome shotgun (WGS) entry which is preliminary data.</text>
</comment>
<evidence type="ECO:0000256" key="1">
    <source>
        <dbReference type="SAM" id="Phobius"/>
    </source>
</evidence>